<protein>
    <submittedName>
        <fullName evidence="5">MarR family transcriptional regulator</fullName>
    </submittedName>
</protein>
<keyword evidence="6" id="KW-1185">Reference proteome</keyword>
<dbReference type="Proteomes" id="UP000189464">
    <property type="component" value="Chromosome"/>
</dbReference>
<keyword evidence="3" id="KW-0804">Transcription</keyword>
<dbReference type="Pfam" id="PF01047">
    <property type="entry name" value="MarR"/>
    <property type="match status" value="1"/>
</dbReference>
<keyword evidence="2" id="KW-0238">DNA-binding</keyword>
<dbReference type="PRINTS" id="PR00598">
    <property type="entry name" value="HTHMARR"/>
</dbReference>
<organism evidence="5 6">
    <name type="scientific">Desulforamulus ferrireducens</name>
    <dbReference type="NCBI Taxonomy" id="1833852"/>
    <lineage>
        <taxon>Bacteria</taxon>
        <taxon>Bacillati</taxon>
        <taxon>Bacillota</taxon>
        <taxon>Clostridia</taxon>
        <taxon>Eubacteriales</taxon>
        <taxon>Peptococcaceae</taxon>
        <taxon>Desulforamulus</taxon>
    </lineage>
</organism>
<dbReference type="AlphaFoldDB" id="A0A1S6ITS1"/>
<feature type="domain" description="HTH marR-type" evidence="4">
    <location>
        <begin position="6"/>
        <end position="138"/>
    </location>
</feature>
<dbReference type="GO" id="GO:0006950">
    <property type="term" value="P:response to stress"/>
    <property type="evidence" value="ECO:0007669"/>
    <property type="project" value="TreeGrafter"/>
</dbReference>
<evidence type="ECO:0000256" key="2">
    <source>
        <dbReference type="ARBA" id="ARBA00023125"/>
    </source>
</evidence>
<dbReference type="InterPro" id="IPR036390">
    <property type="entry name" value="WH_DNA-bd_sf"/>
</dbReference>
<evidence type="ECO:0000256" key="1">
    <source>
        <dbReference type="ARBA" id="ARBA00023015"/>
    </source>
</evidence>
<dbReference type="InterPro" id="IPR000835">
    <property type="entry name" value="HTH_MarR-typ"/>
</dbReference>
<sequence>MQFSIEDSLGFIMNRTNTKLKNELLQRLKPYDVTPEQWAVLNRLWEREGLSPKELAELTSKDQPNIARILDKLEKKGLITRQTNPDDNRSFLIYLTDRGRELKDELIPLALAVLNKALRGIEQEQVKELKLLLNRIYTNLD</sequence>
<dbReference type="SUPFAM" id="SSF46785">
    <property type="entry name" value="Winged helix' DNA-binding domain"/>
    <property type="match status" value="1"/>
</dbReference>
<name>A0A1S6ITS1_9FIRM</name>
<dbReference type="GO" id="GO:0003677">
    <property type="term" value="F:DNA binding"/>
    <property type="evidence" value="ECO:0007669"/>
    <property type="project" value="UniProtKB-KW"/>
</dbReference>
<dbReference type="InterPro" id="IPR039422">
    <property type="entry name" value="MarR/SlyA-like"/>
</dbReference>
<evidence type="ECO:0000313" key="6">
    <source>
        <dbReference type="Proteomes" id="UP000189464"/>
    </source>
</evidence>
<dbReference type="PANTHER" id="PTHR33164:SF64">
    <property type="entry name" value="TRANSCRIPTIONAL REGULATOR SLYA"/>
    <property type="match status" value="1"/>
</dbReference>
<dbReference type="InterPro" id="IPR036388">
    <property type="entry name" value="WH-like_DNA-bd_sf"/>
</dbReference>
<dbReference type="RefSeq" id="WP_077713127.1">
    <property type="nucleotide sequence ID" value="NZ_CP019698.1"/>
</dbReference>
<dbReference type="OrthoDB" id="9799663at2"/>
<dbReference type="Gene3D" id="1.10.10.10">
    <property type="entry name" value="Winged helix-like DNA-binding domain superfamily/Winged helix DNA-binding domain"/>
    <property type="match status" value="1"/>
</dbReference>
<gene>
    <name evidence="5" type="ORF">B0537_03070</name>
</gene>
<dbReference type="EMBL" id="CP019698">
    <property type="protein sequence ID" value="AQS58162.1"/>
    <property type="molecule type" value="Genomic_DNA"/>
</dbReference>
<dbReference type="STRING" id="1833852.B0537_03070"/>
<dbReference type="SMART" id="SM00347">
    <property type="entry name" value="HTH_MARR"/>
    <property type="match status" value="1"/>
</dbReference>
<evidence type="ECO:0000313" key="5">
    <source>
        <dbReference type="EMBL" id="AQS58162.1"/>
    </source>
</evidence>
<reference evidence="5 6" key="1">
    <citation type="journal article" date="2016" name="Int. J. Syst. Evol. Microbiol.">
        <title>Desulfotomaculum ferrireducens sp. nov., a moderately thermophilic sulfate-reducing and dissimilatory Fe(III)-reducing bacterium isolated from compost.</title>
        <authorList>
            <person name="Yang G."/>
            <person name="Guo J."/>
            <person name="Zhuang L."/>
            <person name="Yuan Y."/>
            <person name="Zhou S."/>
        </authorList>
    </citation>
    <scope>NUCLEOTIDE SEQUENCE [LARGE SCALE GENOMIC DNA]</scope>
    <source>
        <strain evidence="5 6">GSS09</strain>
    </source>
</reference>
<accession>A0A1S6ITS1</accession>
<evidence type="ECO:0000259" key="4">
    <source>
        <dbReference type="PROSITE" id="PS50995"/>
    </source>
</evidence>
<dbReference type="GO" id="GO:0003700">
    <property type="term" value="F:DNA-binding transcription factor activity"/>
    <property type="evidence" value="ECO:0007669"/>
    <property type="project" value="InterPro"/>
</dbReference>
<dbReference type="PROSITE" id="PS50995">
    <property type="entry name" value="HTH_MARR_2"/>
    <property type="match status" value="1"/>
</dbReference>
<keyword evidence="1" id="KW-0805">Transcription regulation</keyword>
<dbReference type="PANTHER" id="PTHR33164">
    <property type="entry name" value="TRANSCRIPTIONAL REGULATOR, MARR FAMILY"/>
    <property type="match status" value="1"/>
</dbReference>
<evidence type="ECO:0000256" key="3">
    <source>
        <dbReference type="ARBA" id="ARBA00023163"/>
    </source>
</evidence>
<proteinExistence type="predicted"/>
<dbReference type="KEGG" id="dfg:B0537_03070"/>